<dbReference type="InterPro" id="IPR013325">
    <property type="entry name" value="RNA_pol_sigma_r2"/>
</dbReference>
<evidence type="ECO:0000259" key="7">
    <source>
        <dbReference type="Pfam" id="PF04542"/>
    </source>
</evidence>
<dbReference type="InterPro" id="IPR036388">
    <property type="entry name" value="WH-like_DNA-bd_sf"/>
</dbReference>
<dbReference type="InterPro" id="IPR007627">
    <property type="entry name" value="RNA_pol_sigma70_r2"/>
</dbReference>
<feature type="domain" description="RNA polymerase sigma-70 region 2" evidence="7">
    <location>
        <begin position="14"/>
        <end position="74"/>
    </location>
</feature>
<dbReference type="Gene3D" id="1.10.10.10">
    <property type="entry name" value="Winged helix-like DNA-binding domain superfamily/Winged helix DNA-binding domain"/>
    <property type="match status" value="1"/>
</dbReference>
<keyword evidence="4" id="KW-0238">DNA-binding</keyword>
<dbReference type="InterPro" id="IPR039425">
    <property type="entry name" value="RNA_pol_sigma-70-like"/>
</dbReference>
<proteinExistence type="inferred from homology"/>
<keyword evidence="3" id="KW-0731">Sigma factor</keyword>
<evidence type="ECO:0000256" key="1">
    <source>
        <dbReference type="ARBA" id="ARBA00010641"/>
    </source>
</evidence>
<evidence type="ECO:0000256" key="3">
    <source>
        <dbReference type="ARBA" id="ARBA00023082"/>
    </source>
</evidence>
<gene>
    <name evidence="9" type="ORF">ACEZDJ_36300</name>
</gene>
<dbReference type="CDD" id="cd06171">
    <property type="entry name" value="Sigma70_r4"/>
    <property type="match status" value="1"/>
</dbReference>
<dbReference type="SUPFAM" id="SSF88946">
    <property type="entry name" value="Sigma2 domain of RNA polymerase sigma factors"/>
    <property type="match status" value="1"/>
</dbReference>
<dbReference type="InterPro" id="IPR013324">
    <property type="entry name" value="RNA_pol_sigma_r3/r4-like"/>
</dbReference>
<feature type="compositionally biased region" description="Basic residues" evidence="6">
    <location>
        <begin position="193"/>
        <end position="202"/>
    </location>
</feature>
<dbReference type="PANTHER" id="PTHR43133">
    <property type="entry name" value="RNA POLYMERASE ECF-TYPE SIGMA FACTO"/>
    <property type="match status" value="1"/>
</dbReference>
<feature type="region of interest" description="Disordered" evidence="6">
    <location>
        <begin position="181"/>
        <end position="202"/>
    </location>
</feature>
<dbReference type="NCBIfam" id="TIGR02937">
    <property type="entry name" value="sigma70-ECF"/>
    <property type="match status" value="1"/>
</dbReference>
<dbReference type="PANTHER" id="PTHR43133:SF8">
    <property type="entry name" value="RNA POLYMERASE SIGMA FACTOR HI_1459-RELATED"/>
    <property type="match status" value="1"/>
</dbReference>
<feature type="compositionally biased region" description="Basic and acidic residues" evidence="6">
    <location>
        <begin position="181"/>
        <end position="192"/>
    </location>
</feature>
<dbReference type="SUPFAM" id="SSF88659">
    <property type="entry name" value="Sigma3 and sigma4 domains of RNA polymerase sigma factors"/>
    <property type="match status" value="1"/>
</dbReference>
<comment type="caution">
    <text evidence="9">The sequence shown here is derived from an EMBL/GenBank/DDBJ whole genome shotgun (WGS) entry which is preliminary data.</text>
</comment>
<evidence type="ECO:0000256" key="6">
    <source>
        <dbReference type="SAM" id="MobiDB-lite"/>
    </source>
</evidence>
<dbReference type="RefSeq" id="WP_051726615.1">
    <property type="nucleotide sequence ID" value="NZ_JBHEZZ010000033.1"/>
</dbReference>
<evidence type="ECO:0000259" key="8">
    <source>
        <dbReference type="Pfam" id="PF08281"/>
    </source>
</evidence>
<sequence>MTEESVSDEDFVLLYRQQRSALVWHVRSHGASEAEACDAVQEAFASALRARDRIRDPGAWPAWLRTVAVRWYLRSLHGSGGRAGGGGRSPVEVVLVADPPDLVEAAGTTADAVDAVEAGRQQEFVLALLAALPNRQRQVFGLHYEGWSTAEIAALLGMEQAAVRQNIARARRTLKESIRERLKEGSSDDRRSGARRRVRRDG</sequence>
<dbReference type="InterPro" id="IPR013249">
    <property type="entry name" value="RNA_pol_sigma70_r4_t2"/>
</dbReference>
<organism evidence="9 10">
    <name type="scientific">Streptacidiphilus cavernicola</name>
    <dbReference type="NCBI Taxonomy" id="3342716"/>
    <lineage>
        <taxon>Bacteria</taxon>
        <taxon>Bacillati</taxon>
        <taxon>Actinomycetota</taxon>
        <taxon>Actinomycetes</taxon>
        <taxon>Kitasatosporales</taxon>
        <taxon>Streptomycetaceae</taxon>
        <taxon>Streptacidiphilus</taxon>
    </lineage>
</organism>
<evidence type="ECO:0000313" key="9">
    <source>
        <dbReference type="EMBL" id="MFC1406766.1"/>
    </source>
</evidence>
<evidence type="ECO:0000256" key="4">
    <source>
        <dbReference type="ARBA" id="ARBA00023125"/>
    </source>
</evidence>
<dbReference type="Pfam" id="PF08281">
    <property type="entry name" value="Sigma70_r4_2"/>
    <property type="match status" value="1"/>
</dbReference>
<reference evidence="9 10" key="1">
    <citation type="submission" date="2024-09" db="EMBL/GenBank/DDBJ databases">
        <authorList>
            <person name="Lee S.D."/>
        </authorList>
    </citation>
    <scope>NUCLEOTIDE SEQUENCE [LARGE SCALE GENOMIC DNA]</scope>
    <source>
        <strain evidence="9 10">N1-5</strain>
    </source>
</reference>
<dbReference type="Gene3D" id="1.10.1740.10">
    <property type="match status" value="1"/>
</dbReference>
<keyword evidence="2" id="KW-0805">Transcription regulation</keyword>
<name>A0ABV6UZ88_9ACTN</name>
<dbReference type="InterPro" id="IPR014284">
    <property type="entry name" value="RNA_pol_sigma-70_dom"/>
</dbReference>
<evidence type="ECO:0000256" key="2">
    <source>
        <dbReference type="ARBA" id="ARBA00023015"/>
    </source>
</evidence>
<keyword evidence="10" id="KW-1185">Reference proteome</keyword>
<dbReference type="Proteomes" id="UP001592528">
    <property type="component" value="Unassembled WGS sequence"/>
</dbReference>
<keyword evidence="5" id="KW-0804">Transcription</keyword>
<evidence type="ECO:0000256" key="5">
    <source>
        <dbReference type="ARBA" id="ARBA00023163"/>
    </source>
</evidence>
<evidence type="ECO:0000313" key="10">
    <source>
        <dbReference type="Proteomes" id="UP001592528"/>
    </source>
</evidence>
<feature type="domain" description="RNA polymerase sigma factor 70 region 4 type 2" evidence="8">
    <location>
        <begin position="126"/>
        <end position="174"/>
    </location>
</feature>
<protein>
    <submittedName>
        <fullName evidence="9">RNA polymerase sigma factor</fullName>
    </submittedName>
</protein>
<comment type="similarity">
    <text evidence="1">Belongs to the sigma-70 factor family. ECF subfamily.</text>
</comment>
<dbReference type="Pfam" id="PF04542">
    <property type="entry name" value="Sigma70_r2"/>
    <property type="match status" value="1"/>
</dbReference>
<accession>A0ABV6UZ88</accession>
<dbReference type="EMBL" id="JBHEZZ010000033">
    <property type="protein sequence ID" value="MFC1406766.1"/>
    <property type="molecule type" value="Genomic_DNA"/>
</dbReference>